<sequence>MGKLIYSMIISLDGYAIDAEGRFDFLEAGEEVHDFFGEQLRSVGTYLYGRRMYEKMLFWETAHLLENAPSFIVDFARAWQAADKVVYSTTLQEVASERTRIERSFDVNAIRALKAASDKDITIVGPHIAAQGIRAGLVDEYHPVLSPKVVGGGTPFFPADIRLDLTLLDEHRLASGGMWLRYVPSAPMAEV</sequence>
<dbReference type="InterPro" id="IPR050765">
    <property type="entry name" value="Riboflavin_Biosynth_HTPR"/>
</dbReference>
<evidence type="ECO:0000313" key="2">
    <source>
        <dbReference type="EMBL" id="SKA99611.1"/>
    </source>
</evidence>
<proteinExistence type="predicted"/>
<dbReference type="GO" id="GO:0009231">
    <property type="term" value="P:riboflavin biosynthetic process"/>
    <property type="evidence" value="ECO:0007669"/>
    <property type="project" value="InterPro"/>
</dbReference>
<dbReference type="AlphaFoldDB" id="A0A1T4YE71"/>
<dbReference type="SUPFAM" id="SSF53597">
    <property type="entry name" value="Dihydrofolate reductase-like"/>
    <property type="match status" value="1"/>
</dbReference>
<dbReference type="Gene3D" id="3.40.430.10">
    <property type="entry name" value="Dihydrofolate Reductase, subunit A"/>
    <property type="match status" value="1"/>
</dbReference>
<name>A0A1T4YE71_9MICO</name>
<feature type="domain" description="Bacterial bifunctional deaminase-reductase C-terminal" evidence="1">
    <location>
        <begin position="3"/>
        <end position="159"/>
    </location>
</feature>
<protein>
    <submittedName>
        <fullName evidence="2">Dihydrofolate reductase</fullName>
    </submittedName>
</protein>
<dbReference type="RefSeq" id="WP_078714946.1">
    <property type="nucleotide sequence ID" value="NZ_FUYG01000007.1"/>
</dbReference>
<evidence type="ECO:0000259" key="1">
    <source>
        <dbReference type="Pfam" id="PF01872"/>
    </source>
</evidence>
<dbReference type="PANTHER" id="PTHR38011:SF11">
    <property type="entry name" value="2,5-DIAMINO-6-RIBOSYLAMINO-4(3H)-PYRIMIDINONE 5'-PHOSPHATE REDUCTASE"/>
    <property type="match status" value="1"/>
</dbReference>
<dbReference type="InterPro" id="IPR024072">
    <property type="entry name" value="DHFR-like_dom_sf"/>
</dbReference>
<dbReference type="PANTHER" id="PTHR38011">
    <property type="entry name" value="DIHYDROFOLATE REDUCTASE FAMILY PROTEIN (AFU_ORTHOLOGUE AFUA_8G06820)"/>
    <property type="match status" value="1"/>
</dbReference>
<dbReference type="Pfam" id="PF01872">
    <property type="entry name" value="RibD_C"/>
    <property type="match status" value="1"/>
</dbReference>
<dbReference type="Proteomes" id="UP000189735">
    <property type="component" value="Unassembled WGS sequence"/>
</dbReference>
<accession>A0A1T4YE71</accession>
<reference evidence="3" key="1">
    <citation type="submission" date="2017-02" db="EMBL/GenBank/DDBJ databases">
        <authorList>
            <person name="Varghese N."/>
            <person name="Submissions S."/>
        </authorList>
    </citation>
    <scope>NUCLEOTIDE SEQUENCE [LARGE SCALE GENOMIC DNA]</scope>
    <source>
        <strain evidence="3">VKM Ac-2052</strain>
    </source>
</reference>
<dbReference type="EMBL" id="FUYG01000007">
    <property type="protein sequence ID" value="SKA99611.1"/>
    <property type="molecule type" value="Genomic_DNA"/>
</dbReference>
<dbReference type="GO" id="GO:0008703">
    <property type="term" value="F:5-amino-6-(5-phosphoribosylamino)uracil reductase activity"/>
    <property type="evidence" value="ECO:0007669"/>
    <property type="project" value="InterPro"/>
</dbReference>
<evidence type="ECO:0000313" key="3">
    <source>
        <dbReference type="Proteomes" id="UP000189735"/>
    </source>
</evidence>
<dbReference type="InterPro" id="IPR002734">
    <property type="entry name" value="RibDG_C"/>
</dbReference>
<organism evidence="2 3">
    <name type="scientific">Agreia bicolorata</name>
    <dbReference type="NCBI Taxonomy" id="110935"/>
    <lineage>
        <taxon>Bacteria</taxon>
        <taxon>Bacillati</taxon>
        <taxon>Actinomycetota</taxon>
        <taxon>Actinomycetes</taxon>
        <taxon>Micrococcales</taxon>
        <taxon>Microbacteriaceae</taxon>
        <taxon>Agreia</taxon>
    </lineage>
</organism>
<gene>
    <name evidence="2" type="ORF">SAMN06295879_2854</name>
</gene>